<dbReference type="PROSITE" id="PS50297">
    <property type="entry name" value="ANK_REP_REGION"/>
    <property type="match status" value="1"/>
</dbReference>
<comment type="caution">
    <text evidence="4">The sequence shown here is derived from an EMBL/GenBank/DDBJ whole genome shotgun (WGS) entry which is preliminary data.</text>
</comment>
<name>A0A4V3WTA2_9MICO</name>
<evidence type="ECO:0000256" key="3">
    <source>
        <dbReference type="PROSITE-ProRule" id="PRU00023"/>
    </source>
</evidence>
<dbReference type="Gene3D" id="1.25.40.20">
    <property type="entry name" value="Ankyrin repeat-containing domain"/>
    <property type="match status" value="2"/>
</dbReference>
<keyword evidence="2 3" id="KW-0040">ANK repeat</keyword>
<dbReference type="Pfam" id="PF00023">
    <property type="entry name" value="Ank"/>
    <property type="match status" value="1"/>
</dbReference>
<dbReference type="PROSITE" id="PS50088">
    <property type="entry name" value="ANK_REPEAT"/>
    <property type="match status" value="1"/>
</dbReference>
<accession>A0A4V3WTA2</accession>
<evidence type="ECO:0000256" key="2">
    <source>
        <dbReference type="ARBA" id="ARBA00023043"/>
    </source>
</evidence>
<dbReference type="InterPro" id="IPR051573">
    <property type="entry name" value="Ankyrin-SOCS_box_domain"/>
</dbReference>
<dbReference type="GO" id="GO:0045732">
    <property type="term" value="P:positive regulation of protein catabolic process"/>
    <property type="evidence" value="ECO:0007669"/>
    <property type="project" value="TreeGrafter"/>
</dbReference>
<dbReference type="PANTHER" id="PTHR24136:SF15">
    <property type="entry name" value="ANK_REP_REGION DOMAIN-CONTAINING PROTEIN"/>
    <property type="match status" value="1"/>
</dbReference>
<reference evidence="4 5" key="1">
    <citation type="submission" date="2019-04" db="EMBL/GenBank/DDBJ databases">
        <authorList>
            <person name="Jiang L."/>
        </authorList>
    </citation>
    <scope>NUCLEOTIDE SEQUENCE [LARGE SCALE GENOMIC DNA]</scope>
    <source>
        <strain evidence="4 5">YIM 131853</strain>
    </source>
</reference>
<gene>
    <name evidence="4" type="ORF">E6C64_10615</name>
</gene>
<dbReference type="Proteomes" id="UP000309133">
    <property type="component" value="Unassembled WGS sequence"/>
</dbReference>
<dbReference type="SUPFAM" id="SSF48403">
    <property type="entry name" value="Ankyrin repeat"/>
    <property type="match status" value="1"/>
</dbReference>
<proteinExistence type="predicted"/>
<dbReference type="InterPro" id="IPR036770">
    <property type="entry name" value="Ankyrin_rpt-contain_sf"/>
</dbReference>
<evidence type="ECO:0000313" key="4">
    <source>
        <dbReference type="EMBL" id="THG31137.1"/>
    </source>
</evidence>
<dbReference type="OrthoDB" id="2826662at2"/>
<dbReference type="PANTHER" id="PTHR24136">
    <property type="entry name" value="SOWAH (DROSOPHILA) HOMOLOG"/>
    <property type="match status" value="1"/>
</dbReference>
<evidence type="ECO:0000256" key="1">
    <source>
        <dbReference type="ARBA" id="ARBA00022737"/>
    </source>
</evidence>
<dbReference type="InterPro" id="IPR002110">
    <property type="entry name" value="Ankyrin_rpt"/>
</dbReference>
<dbReference type="SMART" id="SM00248">
    <property type="entry name" value="ANK"/>
    <property type="match status" value="4"/>
</dbReference>
<keyword evidence="1" id="KW-0677">Repeat</keyword>
<protein>
    <submittedName>
        <fullName evidence="4">Ankyrin repeat domain-containing protein</fullName>
    </submittedName>
</protein>
<evidence type="ECO:0000313" key="5">
    <source>
        <dbReference type="Proteomes" id="UP000309133"/>
    </source>
</evidence>
<dbReference type="AlphaFoldDB" id="A0A4V3WTA2"/>
<keyword evidence="5" id="KW-1185">Reference proteome</keyword>
<feature type="repeat" description="ANK" evidence="3">
    <location>
        <begin position="89"/>
        <end position="121"/>
    </location>
</feature>
<sequence>MVTIDTRDRRAVDAVAAIHAGRTEELRQLLRTHPELATSRIGDDDPDGMSRTLLHVATDWPGHFPDVADSITTLIDAGAEVDARFRGPHLETALHWAASSDDVDAITALLDGGADIDARGGVIAGGTPLGDATAFAQWAAARALIARGATAGLFDLAALGMIAEIVANLEAEPETSIDEINHAFWSACHGGQLETARLLSDRGADIDWVPGWERMTPLDTAAREGAHDVVRWLHGLSAHTCAELDNC</sequence>
<organism evidence="4 5">
    <name type="scientific">Naasia lichenicola</name>
    <dbReference type="NCBI Taxonomy" id="2565933"/>
    <lineage>
        <taxon>Bacteria</taxon>
        <taxon>Bacillati</taxon>
        <taxon>Actinomycetota</taxon>
        <taxon>Actinomycetes</taxon>
        <taxon>Micrococcales</taxon>
        <taxon>Microbacteriaceae</taxon>
        <taxon>Naasia</taxon>
    </lineage>
</organism>
<dbReference type="GO" id="GO:0016567">
    <property type="term" value="P:protein ubiquitination"/>
    <property type="evidence" value="ECO:0007669"/>
    <property type="project" value="TreeGrafter"/>
</dbReference>
<dbReference type="Pfam" id="PF12796">
    <property type="entry name" value="Ank_2"/>
    <property type="match status" value="1"/>
</dbReference>
<dbReference type="EMBL" id="SSSM01000004">
    <property type="protein sequence ID" value="THG31137.1"/>
    <property type="molecule type" value="Genomic_DNA"/>
</dbReference>